<dbReference type="AlphaFoldDB" id="A0A4V3WAS0"/>
<dbReference type="Gene3D" id="3.40.50.300">
    <property type="entry name" value="P-loop containing nucleotide triphosphate hydrolases"/>
    <property type="match status" value="1"/>
</dbReference>
<evidence type="ECO:0000313" key="2">
    <source>
        <dbReference type="Proteomes" id="UP000307956"/>
    </source>
</evidence>
<organism evidence="1 2">
    <name type="scientific">Pseudothauera rhizosphaerae</name>
    <dbReference type="NCBI Taxonomy" id="2565932"/>
    <lineage>
        <taxon>Bacteria</taxon>
        <taxon>Pseudomonadati</taxon>
        <taxon>Pseudomonadota</taxon>
        <taxon>Betaproteobacteria</taxon>
        <taxon>Rhodocyclales</taxon>
        <taxon>Zoogloeaceae</taxon>
        <taxon>Pseudothauera</taxon>
    </lineage>
</organism>
<dbReference type="SUPFAM" id="SSF52540">
    <property type="entry name" value="P-loop containing nucleoside triphosphate hydrolases"/>
    <property type="match status" value="1"/>
</dbReference>
<dbReference type="InterPro" id="IPR052026">
    <property type="entry name" value="ExeA_AAA_ATPase_DNA-bind"/>
</dbReference>
<dbReference type="RefSeq" id="WP_136385682.1">
    <property type="nucleotide sequence ID" value="NZ_SSOD01000011.1"/>
</dbReference>
<dbReference type="OrthoDB" id="1265492at2"/>
<dbReference type="Proteomes" id="UP000307956">
    <property type="component" value="Unassembled WGS sequence"/>
</dbReference>
<comment type="caution">
    <text evidence="1">The sequence shown here is derived from an EMBL/GenBank/DDBJ whole genome shotgun (WGS) entry which is preliminary data.</text>
</comment>
<proteinExistence type="predicted"/>
<accession>A0A4V3WAS0</accession>
<evidence type="ECO:0008006" key="3">
    <source>
        <dbReference type="Google" id="ProtNLM"/>
    </source>
</evidence>
<keyword evidence="2" id="KW-1185">Reference proteome</keyword>
<protein>
    <recommendedName>
        <fullName evidence="3">ATP-binding protein</fullName>
    </recommendedName>
</protein>
<dbReference type="EMBL" id="SSOD01000011">
    <property type="protein sequence ID" value="THF60381.1"/>
    <property type="molecule type" value="Genomic_DNA"/>
</dbReference>
<gene>
    <name evidence="1" type="ORF">E6O51_14360</name>
</gene>
<evidence type="ECO:0000313" key="1">
    <source>
        <dbReference type="EMBL" id="THF60381.1"/>
    </source>
</evidence>
<dbReference type="PANTHER" id="PTHR35894">
    <property type="entry name" value="GENERAL SECRETION PATHWAY PROTEIN A-RELATED"/>
    <property type="match status" value="1"/>
</dbReference>
<sequence>MTILQPEEFYKASNLTDNPFRSQPIYGGDPRMGIWVGYDKQRRQMMKFLTRSRADQVGNVNFVMLYGQYGTGKSHALLWAINEILHKRSDEFNSLAYYIPSLKKDKGGLTFAGAYRSDLVNKSSYVNDIWGYRAHLQSTMTRFRDANSDAATLTDEELLKRIYSQVDLYRLANKIHICASPDDLRKLLCPEKMTDYEAMILFTTIVNLVVADVRINDDVRRYKNAVYLMIDEMDDLIRASAKEARDINDILRHMYDLCPNRFGIAIGLSAEIADLTSIFYEYLLDRIQKRIHLDTMGRDDAVEFVQKILDEWRVDPSGETGFFPFEEDAVAAIAGRLNRITPRKIIDVMQQTLEEVRLAGLDPQQRIADETFLEDNEIIEEVLGDFS</sequence>
<dbReference type="PANTHER" id="PTHR35894:SF1">
    <property type="entry name" value="PHOSPHORIBULOKINASE _ URIDINE KINASE FAMILY"/>
    <property type="match status" value="1"/>
</dbReference>
<name>A0A4V3WAS0_9RHOO</name>
<reference evidence="1 2" key="1">
    <citation type="submission" date="2019-04" db="EMBL/GenBank/DDBJ databases">
        <title>Azoarcus rhizosphaerae sp. nov. isolated from rhizosphere of Ficus religiosa.</title>
        <authorList>
            <person name="Lin S.-Y."/>
            <person name="Hameed A."/>
            <person name="Hsu Y.-H."/>
            <person name="Young C.-C."/>
        </authorList>
    </citation>
    <scope>NUCLEOTIDE SEQUENCE [LARGE SCALE GENOMIC DNA]</scope>
    <source>
        <strain evidence="1 2">CC-YHH848</strain>
    </source>
</reference>
<dbReference type="InterPro" id="IPR027417">
    <property type="entry name" value="P-loop_NTPase"/>
</dbReference>